<protein>
    <submittedName>
        <fullName evidence="1">Methionine synthase</fullName>
    </submittedName>
</protein>
<accession>A0A367RCJ1</accession>
<dbReference type="EMBL" id="LXQE01000158">
    <property type="protein sequence ID" value="RCJ33799.1"/>
    <property type="molecule type" value="Genomic_DNA"/>
</dbReference>
<dbReference type="SUPFAM" id="SSF53448">
    <property type="entry name" value="Nucleotide-diphospho-sugar transferases"/>
    <property type="match status" value="1"/>
</dbReference>
<evidence type="ECO:0000313" key="2">
    <source>
        <dbReference type="Proteomes" id="UP000252085"/>
    </source>
</evidence>
<dbReference type="AlphaFoldDB" id="A0A367RCJ1"/>
<proteinExistence type="predicted"/>
<dbReference type="Proteomes" id="UP000252085">
    <property type="component" value="Unassembled WGS sequence"/>
</dbReference>
<organism evidence="1 2">
    <name type="scientific">Nostoc punctiforme NIES-2108</name>
    <dbReference type="NCBI Taxonomy" id="1356359"/>
    <lineage>
        <taxon>Bacteria</taxon>
        <taxon>Bacillati</taxon>
        <taxon>Cyanobacteriota</taxon>
        <taxon>Cyanophyceae</taxon>
        <taxon>Nostocales</taxon>
        <taxon>Nostocaceae</taxon>
        <taxon>Nostoc</taxon>
    </lineage>
</organism>
<dbReference type="NCBIfam" id="NF045582">
    <property type="entry name" value="Npun_R2823_gen"/>
    <property type="match status" value="1"/>
</dbReference>
<gene>
    <name evidence="1" type="ORF">A6769_24000</name>
</gene>
<dbReference type="InterPro" id="IPR029044">
    <property type="entry name" value="Nucleotide-diphossugar_trans"/>
</dbReference>
<name>A0A367RCJ1_NOSPU</name>
<dbReference type="InterPro" id="IPR054619">
    <property type="entry name" value="Npun_R2821-like"/>
</dbReference>
<evidence type="ECO:0000313" key="1">
    <source>
        <dbReference type="EMBL" id="RCJ33799.1"/>
    </source>
</evidence>
<sequence>MDNFGIYTLANDVVFDQLVALLNSIEVNVSPDIPICIIPYDDRLKRVKQEIRSRPNVTLFNDKSSIKKWEDFAVQVWNAYPRDGRKNKPSIEWNKKNNLIRKMCAFDGEFERFVFYDADSLAMNKLDKVLEKLDQYDFVFDDWEHTKQTSVAAFDLPKLEQKMSLPESEIRREIHCSSFFGSKKGILGVEELQILKKRLIEDKEVELINEIAWWCDADLFSYMTFRIARPLFNFTLSPNGEDRTGNCANANPFVNIDNVLYNQQGLKPIHRLHYMGYSAIGFTRLCKGEDVDIRYKNEFLHYRFLKQPEQKPKRLKPPTIAAKSNRFIKKLLNKINQTISYT</sequence>
<comment type="caution">
    <text evidence="1">The sequence shown here is derived from an EMBL/GenBank/DDBJ whole genome shotgun (WGS) entry which is preliminary data.</text>
</comment>
<reference evidence="1 2" key="1">
    <citation type="submission" date="2016-04" db="EMBL/GenBank/DDBJ databases">
        <authorList>
            <person name="Evans L.H."/>
            <person name="Alamgir A."/>
            <person name="Owens N."/>
            <person name="Weber N.D."/>
            <person name="Virtaneva K."/>
            <person name="Barbian K."/>
            <person name="Babar A."/>
            <person name="Rosenke K."/>
        </authorList>
    </citation>
    <scope>NUCLEOTIDE SEQUENCE [LARGE SCALE GENOMIC DNA]</scope>
    <source>
        <strain evidence="1">NIES-2108</strain>
    </source>
</reference>